<dbReference type="PROSITE" id="PS50297">
    <property type="entry name" value="ANK_REP_REGION"/>
    <property type="match status" value="12"/>
</dbReference>
<feature type="repeat" description="ANK" evidence="3">
    <location>
        <begin position="36"/>
        <end position="68"/>
    </location>
</feature>
<sequence>MKIGKKESELAKAVERGDVRRAQTLLDKGAVTVDARDWPMLYRAAWYGSIDIARLLLQRGADIESRNENGMTALNAAARCGHGDIVGLLIDHGADIEAKDKNGLTALCVASSGGHIDIVRRLLARGADLGSKSNNGDAALHFTASRGWITVASLLLQHGADVETRNENGETALHCAASSGQIEVVRLLLEHHVNIVAEDNRGDAALHYAASHGHTGVVRLLLGYGADTEAKNELEKTAFGVLFEDSKLDHEREQGRELMEIPEEVFNQGANAVNTYITALTESSSSVYRHKICVVGPTTWGKSSLILHWLQLILSRLPDAEILFVGTKVDCLQREDVAAEIQADLLERLHFGLAYPADNERMTTTSSLIVPAYWKMRLDDDEQVSQRDWSDLALGQMGLEATQQVHRYEWEYRFEFQCLPTEDRAPSGGDIKASGSPFCDQFNSAKVNGTAIALGGNATWTWLLAHVAERVLSLALVEALVQQLPAPVNFGSYPDYKFTVVARRSPREPIEVDCRAIRLALRFTVSWNYERILQHIHELMDLLSWLAACPGCTVPENPFLWQQIVQLLVGDTISCETIVFGDAAAFPRWIMSFKAQFGDERQSDVVSRPETFDRDHSFVQSLFSRPLVDADTSEPYAQAMLHVRPLVEQPLEIPIGIDLDCSSQPSRIRFHEQIRAFVKGLRANAVPNRIKFDSFGWMDDRFRSIEQMDETHDMELMIRETSDVWVPRFQTQVPPLDYDGYGSDNEDVLLIECVRHEYGMNSMFTAARNGDLRTVDALLDNGVGADARDARTPLFGATSGGHGDVVRLLLERGADVDARDKEGRSVLSWAALSSDASVVRLLLERGASVDAKDKDGRTALHWAAGWSKIDVVRLLRERDADVEAKDTDGRTALHHAANRSQTDAVRELLELGADIDATDNDGRTALYQAAERNHTDVLQLLLERGADVNAQDKDGRTALFCAARWSHAKVARLLLERDIDIEVKDKVD</sequence>
<dbReference type="Pfam" id="PF12796">
    <property type="entry name" value="Ank_2"/>
    <property type="match status" value="4"/>
</dbReference>
<evidence type="ECO:0000313" key="5">
    <source>
        <dbReference type="Proteomes" id="UP001209570"/>
    </source>
</evidence>
<dbReference type="PRINTS" id="PR01415">
    <property type="entry name" value="ANKYRIN"/>
</dbReference>
<comment type="caution">
    <text evidence="4">The sequence shown here is derived from an EMBL/GenBank/DDBJ whole genome shotgun (WGS) entry which is preliminary data.</text>
</comment>
<dbReference type="SUPFAM" id="SSF48403">
    <property type="entry name" value="Ankyrin repeat"/>
    <property type="match status" value="2"/>
</dbReference>
<gene>
    <name evidence="4" type="ORF">P43SY_009940</name>
</gene>
<keyword evidence="2 3" id="KW-0040">ANK repeat</keyword>
<name>A0AAD5LH06_PYTIN</name>
<dbReference type="Pfam" id="PF00023">
    <property type="entry name" value="Ank"/>
    <property type="match status" value="1"/>
</dbReference>
<dbReference type="PANTHER" id="PTHR24171:SF10">
    <property type="entry name" value="ANKYRIN REPEAT DOMAIN-CONTAINING PROTEIN 29-LIKE"/>
    <property type="match status" value="1"/>
</dbReference>
<feature type="repeat" description="ANK" evidence="3">
    <location>
        <begin position="135"/>
        <end position="167"/>
    </location>
</feature>
<feature type="repeat" description="ANK" evidence="3">
    <location>
        <begin position="954"/>
        <end position="986"/>
    </location>
</feature>
<dbReference type="SMART" id="SM00248">
    <property type="entry name" value="ANK"/>
    <property type="match status" value="14"/>
</dbReference>
<dbReference type="AlphaFoldDB" id="A0AAD5LH06"/>
<dbReference type="PANTHER" id="PTHR24171">
    <property type="entry name" value="ANKYRIN REPEAT DOMAIN-CONTAINING PROTEIN 39-RELATED"/>
    <property type="match status" value="1"/>
</dbReference>
<feature type="repeat" description="ANK" evidence="3">
    <location>
        <begin position="758"/>
        <end position="790"/>
    </location>
</feature>
<feature type="repeat" description="ANK" evidence="3">
    <location>
        <begin position="102"/>
        <end position="134"/>
    </location>
</feature>
<dbReference type="Gene3D" id="1.25.40.20">
    <property type="entry name" value="Ankyrin repeat-containing domain"/>
    <property type="match status" value="7"/>
</dbReference>
<feature type="repeat" description="ANK" evidence="3">
    <location>
        <begin position="822"/>
        <end position="854"/>
    </location>
</feature>
<keyword evidence="5" id="KW-1185">Reference proteome</keyword>
<feature type="repeat" description="ANK" evidence="3">
    <location>
        <begin position="855"/>
        <end position="887"/>
    </location>
</feature>
<organism evidence="4 5">
    <name type="scientific">Pythium insidiosum</name>
    <name type="common">Pythiosis disease agent</name>
    <dbReference type="NCBI Taxonomy" id="114742"/>
    <lineage>
        <taxon>Eukaryota</taxon>
        <taxon>Sar</taxon>
        <taxon>Stramenopiles</taxon>
        <taxon>Oomycota</taxon>
        <taxon>Peronosporomycetes</taxon>
        <taxon>Pythiales</taxon>
        <taxon>Pythiaceae</taxon>
        <taxon>Pythium</taxon>
    </lineage>
</organism>
<dbReference type="InterPro" id="IPR036770">
    <property type="entry name" value="Ankyrin_rpt-contain_sf"/>
</dbReference>
<dbReference type="InterPro" id="IPR002110">
    <property type="entry name" value="Ankyrin_rpt"/>
</dbReference>
<reference evidence="4" key="1">
    <citation type="submission" date="2021-12" db="EMBL/GenBank/DDBJ databases">
        <title>Prjna785345.</title>
        <authorList>
            <person name="Rujirawat T."/>
            <person name="Krajaejun T."/>
        </authorList>
    </citation>
    <scope>NUCLEOTIDE SEQUENCE</scope>
    <source>
        <strain evidence="4">Pi057C3</strain>
    </source>
</reference>
<feature type="repeat" description="ANK" evidence="3">
    <location>
        <begin position="201"/>
        <end position="233"/>
    </location>
</feature>
<dbReference type="EMBL" id="JAKCXM010000208">
    <property type="protein sequence ID" value="KAJ0398645.1"/>
    <property type="molecule type" value="Genomic_DNA"/>
</dbReference>
<evidence type="ECO:0000256" key="3">
    <source>
        <dbReference type="PROSITE-ProRule" id="PRU00023"/>
    </source>
</evidence>
<evidence type="ECO:0000256" key="2">
    <source>
        <dbReference type="ARBA" id="ARBA00023043"/>
    </source>
</evidence>
<accession>A0AAD5LH06</accession>
<keyword evidence="1" id="KW-0677">Repeat</keyword>
<feature type="repeat" description="ANK" evidence="3">
    <location>
        <begin position="888"/>
        <end position="920"/>
    </location>
</feature>
<feature type="repeat" description="ANK" evidence="3">
    <location>
        <begin position="921"/>
        <end position="953"/>
    </location>
</feature>
<evidence type="ECO:0000313" key="4">
    <source>
        <dbReference type="EMBL" id="KAJ0398645.1"/>
    </source>
</evidence>
<feature type="repeat" description="ANK" evidence="3">
    <location>
        <begin position="69"/>
        <end position="101"/>
    </location>
</feature>
<feature type="repeat" description="ANK" evidence="3">
    <location>
        <begin position="168"/>
        <end position="200"/>
    </location>
</feature>
<proteinExistence type="predicted"/>
<feature type="repeat" description="ANK" evidence="3">
    <location>
        <begin position="789"/>
        <end position="821"/>
    </location>
</feature>
<evidence type="ECO:0000256" key="1">
    <source>
        <dbReference type="ARBA" id="ARBA00022737"/>
    </source>
</evidence>
<evidence type="ECO:0008006" key="6">
    <source>
        <dbReference type="Google" id="ProtNLM"/>
    </source>
</evidence>
<dbReference type="Proteomes" id="UP001209570">
    <property type="component" value="Unassembled WGS sequence"/>
</dbReference>
<protein>
    <recommendedName>
        <fullName evidence="6">Ankyrin repeat protein</fullName>
    </recommendedName>
</protein>
<dbReference type="PROSITE" id="PS50088">
    <property type="entry name" value="ANK_REPEAT"/>
    <property type="match status" value="13"/>
</dbReference>